<protein>
    <submittedName>
        <fullName evidence="1">Uncharacterized protein</fullName>
    </submittedName>
</protein>
<dbReference type="eggNOG" id="ENOG5030I8X">
    <property type="taxonomic scope" value="Bacteria"/>
</dbReference>
<dbReference type="PaxDb" id="882-DVU_1801"/>
<evidence type="ECO:0000313" key="2">
    <source>
        <dbReference type="Proteomes" id="UP000002194"/>
    </source>
</evidence>
<dbReference type="KEGG" id="dvu:DVU_1801"/>
<proteinExistence type="predicted"/>
<gene>
    <name evidence="1" type="ordered locus">DVU_1801</name>
</gene>
<accession>Q72B37</accession>
<keyword evidence="2" id="KW-1185">Reference proteome</keyword>
<dbReference type="EMBL" id="AE017285">
    <property type="protein sequence ID" value="AAS96278.1"/>
    <property type="molecule type" value="Genomic_DNA"/>
</dbReference>
<dbReference type="AlphaFoldDB" id="Q72B37"/>
<dbReference type="OrthoDB" id="5416239at2"/>
<organism evidence="1 2">
    <name type="scientific">Nitratidesulfovibrio vulgaris (strain ATCC 29579 / DSM 644 / CCUG 34227 / NCIMB 8303 / VKM B-1760 / Hildenborough)</name>
    <name type="common">Desulfovibrio vulgaris</name>
    <dbReference type="NCBI Taxonomy" id="882"/>
    <lineage>
        <taxon>Bacteria</taxon>
        <taxon>Pseudomonadati</taxon>
        <taxon>Thermodesulfobacteriota</taxon>
        <taxon>Desulfovibrionia</taxon>
        <taxon>Desulfovibrionales</taxon>
        <taxon>Desulfovibrionaceae</taxon>
        <taxon>Nitratidesulfovibrio</taxon>
    </lineage>
</organism>
<evidence type="ECO:0000313" key="1">
    <source>
        <dbReference type="EMBL" id="AAS96278.1"/>
    </source>
</evidence>
<reference evidence="1 2" key="1">
    <citation type="journal article" date="2004" name="Nat. Biotechnol.">
        <title>The genome sequence of the anaerobic, sulfate-reducing bacterium Desulfovibrio vulgaris Hildenborough.</title>
        <authorList>
            <person name="Heidelberg J.F."/>
            <person name="Seshadri R."/>
            <person name="Haveman S.A."/>
            <person name="Hemme C.L."/>
            <person name="Paulsen I.T."/>
            <person name="Kolonay J.F."/>
            <person name="Eisen J.A."/>
            <person name="Ward N."/>
            <person name="Methe B."/>
            <person name="Brinkac L.M."/>
            <person name="Daugherty S.C."/>
            <person name="Deboy R.T."/>
            <person name="Dodson R.J."/>
            <person name="Durkin A.S."/>
            <person name="Madupu R."/>
            <person name="Nelson W.C."/>
            <person name="Sullivan S.A."/>
            <person name="Fouts D."/>
            <person name="Haft D.H."/>
            <person name="Selengut J."/>
            <person name="Peterson J.D."/>
            <person name="Davidsen T.M."/>
            <person name="Zafar N."/>
            <person name="Zhou L."/>
            <person name="Radune D."/>
            <person name="Dimitrov G."/>
            <person name="Hance M."/>
            <person name="Tran K."/>
            <person name="Khouri H."/>
            <person name="Gill J."/>
            <person name="Utterback T.R."/>
            <person name="Feldblyum T.V."/>
            <person name="Wall J.D."/>
            <person name="Voordouw G."/>
            <person name="Fraser C.M."/>
        </authorList>
    </citation>
    <scope>NUCLEOTIDE SEQUENCE [LARGE SCALE GENOMIC DNA]</scope>
    <source>
        <strain evidence="2">ATCC 29579 / DSM 644 / NCIMB 8303 / VKM B-1760 / Hildenborough</strain>
    </source>
</reference>
<dbReference type="EnsemblBacteria" id="AAS96278">
    <property type="protein sequence ID" value="AAS96278"/>
    <property type="gene ID" value="DVU_1801"/>
</dbReference>
<dbReference type="HOGENOM" id="CLU_697814_0_0_7"/>
<sequence length="395" mass="43730">MRSLPSMPERFFSRYGIVVRTLCAFFILCCLLSVPARAEEVESGTLPADVEAGLEGLLASVPRQGPVPDPAGYAAVLDFVFRPAAETATARPGKTEQGFGAFTRDTIKAPLARILRYCYDPDIPAEAVYPSALRRGFWLPGSDLLKQRVALWDKMAEKGEPVVLRGAEFEEITPDSFSGCYYSYKLDRLLILTRHQGRAVLISVSRQQAPSTVGRKGAIVGDDRNWEYVYSPVTGSTMRGLGWVNTYMYDSSTIAVFYEETPGGNTTGYALFKWVKAGWSNLNVVKRSHILAGSTRFLSGFKQVLESDKLPPAEELATLGRNLRRTPETELRKALATYSEHLMQLGEKDSVLSGSDFWSILKDAGYAETLSRDELVSVHIKNYMKRKLGKPGIDG</sequence>
<name>Q72B37_NITV2</name>
<dbReference type="PATRIC" id="fig|882.5.peg.1651"/>
<dbReference type="Proteomes" id="UP000002194">
    <property type="component" value="Chromosome"/>
</dbReference>